<reference evidence="2" key="2">
    <citation type="submission" date="2023-05" db="EMBL/GenBank/DDBJ databases">
        <authorList>
            <consortium name="Lawrence Berkeley National Laboratory"/>
            <person name="Steindorff A."/>
            <person name="Hensen N."/>
            <person name="Bonometti L."/>
            <person name="Westerberg I."/>
            <person name="Brannstrom I.O."/>
            <person name="Guillou S."/>
            <person name="Cros-Aarteil S."/>
            <person name="Calhoun S."/>
            <person name="Haridas S."/>
            <person name="Kuo A."/>
            <person name="Mondo S."/>
            <person name="Pangilinan J."/>
            <person name="Riley R."/>
            <person name="Labutti K."/>
            <person name="Andreopoulos B."/>
            <person name="Lipzen A."/>
            <person name="Chen C."/>
            <person name="Yanf M."/>
            <person name="Daum C."/>
            <person name="Ng V."/>
            <person name="Clum A."/>
            <person name="Ohm R."/>
            <person name="Martin F."/>
            <person name="Silar P."/>
            <person name="Natvig D."/>
            <person name="Lalanne C."/>
            <person name="Gautier V."/>
            <person name="Ament-Velasquez S.L."/>
            <person name="Kruys A."/>
            <person name="Hutchinson M.I."/>
            <person name="Powell A.J."/>
            <person name="Barry K."/>
            <person name="Miller A.N."/>
            <person name="Grigoriev I.V."/>
            <person name="Debuchy R."/>
            <person name="Gladieux P."/>
            <person name="Thoren M.H."/>
            <person name="Johannesson H."/>
        </authorList>
    </citation>
    <scope>NUCLEOTIDE SEQUENCE</scope>
    <source>
        <strain evidence="2">PSN243</strain>
    </source>
</reference>
<proteinExistence type="predicted"/>
<evidence type="ECO:0000313" key="2">
    <source>
        <dbReference type="EMBL" id="KAK4446766.1"/>
    </source>
</evidence>
<protein>
    <submittedName>
        <fullName evidence="2">Uncharacterized protein</fullName>
    </submittedName>
</protein>
<dbReference type="EMBL" id="MU865954">
    <property type="protein sequence ID" value="KAK4446766.1"/>
    <property type="molecule type" value="Genomic_DNA"/>
</dbReference>
<name>A0AAV9GIF2_9PEZI</name>
<gene>
    <name evidence="2" type="ORF">QBC34DRAFT_440523</name>
</gene>
<feature type="region of interest" description="Disordered" evidence="1">
    <location>
        <begin position="70"/>
        <end position="94"/>
    </location>
</feature>
<sequence length="365" mass="40600">MIIDTDRFKKVARSLRVFSRRRLLTSLHLAPRISEKYAIPISGHDKLHETFASDSLADNGFSCSFDTREEEVTSTMPEPTSPMTDTTNPTDPVSVNGNRSICHICWNFDSRAHRESKDSWHRTERRLARPAAGTTSILPLSLLWETEPQDGHGKPSYPGPNRTPSGHYPPSWSPASVSSPVSTQYNSEPSLRSTAGDTSATLCRVLDVSCELATSASLHDSDRSTLTVQGFVCELECRMDPSSDRSELVQHTPIHLREIQDDGISWSITMTHDVLPPRSIAMEWVNVKEKVIFLPILSCKGRKGEGDELVLKGLALRRVAGTSNVCTRIGTIKLRFWTSGGRRESWQNYLGRAATGGEEKIVRIL</sequence>
<organism evidence="2 3">
    <name type="scientific">Podospora aff. communis PSN243</name>
    <dbReference type="NCBI Taxonomy" id="3040156"/>
    <lineage>
        <taxon>Eukaryota</taxon>
        <taxon>Fungi</taxon>
        <taxon>Dikarya</taxon>
        <taxon>Ascomycota</taxon>
        <taxon>Pezizomycotina</taxon>
        <taxon>Sordariomycetes</taxon>
        <taxon>Sordariomycetidae</taxon>
        <taxon>Sordariales</taxon>
        <taxon>Podosporaceae</taxon>
        <taxon>Podospora</taxon>
    </lineage>
</organism>
<dbReference type="Proteomes" id="UP001321760">
    <property type="component" value="Unassembled WGS sequence"/>
</dbReference>
<feature type="compositionally biased region" description="Polar residues" evidence="1">
    <location>
        <begin position="183"/>
        <end position="195"/>
    </location>
</feature>
<keyword evidence="3" id="KW-1185">Reference proteome</keyword>
<evidence type="ECO:0000313" key="3">
    <source>
        <dbReference type="Proteomes" id="UP001321760"/>
    </source>
</evidence>
<feature type="compositionally biased region" description="Low complexity" evidence="1">
    <location>
        <begin position="169"/>
        <end position="182"/>
    </location>
</feature>
<feature type="region of interest" description="Disordered" evidence="1">
    <location>
        <begin position="146"/>
        <end position="195"/>
    </location>
</feature>
<evidence type="ECO:0000256" key="1">
    <source>
        <dbReference type="SAM" id="MobiDB-lite"/>
    </source>
</evidence>
<dbReference type="AlphaFoldDB" id="A0AAV9GIF2"/>
<accession>A0AAV9GIF2</accession>
<feature type="compositionally biased region" description="Low complexity" evidence="1">
    <location>
        <begin position="73"/>
        <end position="87"/>
    </location>
</feature>
<reference evidence="2" key="1">
    <citation type="journal article" date="2023" name="Mol. Phylogenet. Evol.">
        <title>Genome-scale phylogeny and comparative genomics of the fungal order Sordariales.</title>
        <authorList>
            <person name="Hensen N."/>
            <person name="Bonometti L."/>
            <person name="Westerberg I."/>
            <person name="Brannstrom I.O."/>
            <person name="Guillou S."/>
            <person name="Cros-Aarteil S."/>
            <person name="Calhoun S."/>
            <person name="Haridas S."/>
            <person name="Kuo A."/>
            <person name="Mondo S."/>
            <person name="Pangilinan J."/>
            <person name="Riley R."/>
            <person name="LaButti K."/>
            <person name="Andreopoulos B."/>
            <person name="Lipzen A."/>
            <person name="Chen C."/>
            <person name="Yan M."/>
            <person name="Daum C."/>
            <person name="Ng V."/>
            <person name="Clum A."/>
            <person name="Steindorff A."/>
            <person name="Ohm R.A."/>
            <person name="Martin F."/>
            <person name="Silar P."/>
            <person name="Natvig D.O."/>
            <person name="Lalanne C."/>
            <person name="Gautier V."/>
            <person name="Ament-Velasquez S.L."/>
            <person name="Kruys A."/>
            <person name="Hutchinson M.I."/>
            <person name="Powell A.J."/>
            <person name="Barry K."/>
            <person name="Miller A.N."/>
            <person name="Grigoriev I.V."/>
            <person name="Debuchy R."/>
            <person name="Gladieux P."/>
            <person name="Hiltunen Thoren M."/>
            <person name="Johannesson H."/>
        </authorList>
    </citation>
    <scope>NUCLEOTIDE SEQUENCE</scope>
    <source>
        <strain evidence="2">PSN243</strain>
    </source>
</reference>
<comment type="caution">
    <text evidence="2">The sequence shown here is derived from an EMBL/GenBank/DDBJ whole genome shotgun (WGS) entry which is preliminary data.</text>
</comment>